<dbReference type="Proteomes" id="UP000287176">
    <property type="component" value="Unassembled WGS sequence"/>
</dbReference>
<dbReference type="EMBL" id="QNZL01000243">
    <property type="protein sequence ID" value="RTZ77753.1"/>
    <property type="molecule type" value="Genomic_DNA"/>
</dbReference>
<proteinExistence type="predicted"/>
<reference evidence="3 4" key="1">
    <citation type="submission" date="2018-06" db="EMBL/GenBank/DDBJ databases">
        <title>Combined omics and stable isotope probing to characterize newly discovered Mariana Back-Arc vent microbial communities.</title>
        <authorList>
            <person name="Trembath-Reichert E."/>
            <person name="Huber J.A."/>
        </authorList>
    </citation>
    <scope>NUCLEOTIDE SEQUENCE [LARGE SCALE GENOMIC DNA]</scope>
    <source>
        <strain evidence="2">MAG 24</strain>
        <strain evidence="1">MAG 63_1</strain>
    </source>
</reference>
<comment type="caution">
    <text evidence="2">The sequence shown here is derived from an EMBL/GenBank/DDBJ whole genome shotgun (WGS) entry which is preliminary data.</text>
</comment>
<protein>
    <recommendedName>
        <fullName evidence="5">Flagellar protein FlgN</fullName>
    </recommendedName>
</protein>
<dbReference type="EMBL" id="QNZI01000280">
    <property type="protein sequence ID" value="RTZ82282.1"/>
    <property type="molecule type" value="Genomic_DNA"/>
</dbReference>
<dbReference type="AlphaFoldDB" id="A0A432GEP3"/>
<gene>
    <name evidence="2" type="ORF">DSY94_10680</name>
    <name evidence="1" type="ORF">DSY97_09155</name>
</gene>
<evidence type="ECO:0000313" key="3">
    <source>
        <dbReference type="Proteomes" id="UP000286801"/>
    </source>
</evidence>
<name>A0A432GEP3_9DELT</name>
<sequence>MICLGKYFRIFVLENKQMTDSELKLLLEKQELLLKKLLELSQRQFAESDAVALDELLKQKDSYFDELQKLDPLREKWHKKYNRPLGQEEQKLDDNIQDLLEKLLLSEQDFEKIVGREKNAVSLQIAQISNQMQYRKDTTRQRPQIKNMTT</sequence>
<organism evidence="2 4">
    <name type="scientific">SAR324 cluster bacterium</name>
    <dbReference type="NCBI Taxonomy" id="2024889"/>
    <lineage>
        <taxon>Bacteria</taxon>
        <taxon>Deltaproteobacteria</taxon>
        <taxon>SAR324 cluster</taxon>
    </lineage>
</organism>
<dbReference type="Proteomes" id="UP000286801">
    <property type="component" value="Unassembled WGS sequence"/>
</dbReference>
<evidence type="ECO:0008006" key="5">
    <source>
        <dbReference type="Google" id="ProtNLM"/>
    </source>
</evidence>
<accession>A0A432GEP3</accession>
<evidence type="ECO:0000313" key="4">
    <source>
        <dbReference type="Proteomes" id="UP000287176"/>
    </source>
</evidence>
<evidence type="ECO:0000313" key="2">
    <source>
        <dbReference type="EMBL" id="RTZ82282.1"/>
    </source>
</evidence>
<evidence type="ECO:0000313" key="1">
    <source>
        <dbReference type="EMBL" id="RTZ77753.1"/>
    </source>
</evidence>